<dbReference type="Pfam" id="PF13822">
    <property type="entry name" value="ACC_epsilon"/>
    <property type="match status" value="1"/>
</dbReference>
<dbReference type="AlphaFoldDB" id="A0AB39S7C5"/>
<reference evidence="1" key="1">
    <citation type="submission" date="2024-07" db="EMBL/GenBank/DDBJ databases">
        <authorList>
            <person name="Yu S.T."/>
        </authorList>
    </citation>
    <scope>NUCLEOTIDE SEQUENCE</scope>
    <source>
        <strain evidence="1">R35</strain>
    </source>
</reference>
<dbReference type="InterPro" id="IPR032716">
    <property type="entry name" value="ACC_epsilon"/>
</dbReference>
<name>A0AB39S7C5_9ACTN</name>
<dbReference type="EMBL" id="CP163440">
    <property type="protein sequence ID" value="XDQ63264.1"/>
    <property type="molecule type" value="Genomic_DNA"/>
</dbReference>
<accession>A0AB39S7C5</accession>
<dbReference type="GO" id="GO:0003989">
    <property type="term" value="F:acetyl-CoA carboxylase activity"/>
    <property type="evidence" value="ECO:0007669"/>
    <property type="project" value="InterPro"/>
</dbReference>
<dbReference type="GO" id="GO:0004658">
    <property type="term" value="F:propionyl-CoA carboxylase activity"/>
    <property type="evidence" value="ECO:0007669"/>
    <property type="project" value="InterPro"/>
</dbReference>
<dbReference type="RefSeq" id="WP_327429435.1">
    <property type="nucleotide sequence ID" value="NZ_CP163440.1"/>
</dbReference>
<proteinExistence type="predicted"/>
<sequence length="85" mass="8803">MTIPATDPAGAGPADTIRVERGVPTDEELAALALVLMARSCGSSGEEETPQHCPTAPWRVPGHRVARSWRAAPAPAAPAVAARRP</sequence>
<gene>
    <name evidence="1" type="ORF">AB5J50_21920</name>
</gene>
<protein>
    <submittedName>
        <fullName evidence="1">Acyl-CoA carboxylase epsilon subunit</fullName>
    </submittedName>
</protein>
<organism evidence="1">
    <name type="scientific">Streptomyces sp. R35</name>
    <dbReference type="NCBI Taxonomy" id="3238630"/>
    <lineage>
        <taxon>Bacteria</taxon>
        <taxon>Bacillati</taxon>
        <taxon>Actinomycetota</taxon>
        <taxon>Actinomycetes</taxon>
        <taxon>Kitasatosporales</taxon>
        <taxon>Streptomycetaceae</taxon>
        <taxon>Streptomyces</taxon>
    </lineage>
</organism>
<evidence type="ECO:0000313" key="1">
    <source>
        <dbReference type="EMBL" id="XDQ63264.1"/>
    </source>
</evidence>